<keyword evidence="2 4" id="KW-0328">Glycosyltransferase</keyword>
<keyword evidence="3 4" id="KW-0808">Transferase</keyword>
<name>A0A9P0D2T4_9CUCU</name>
<dbReference type="AlphaFoldDB" id="A0A9P0D2T4"/>
<keyword evidence="5" id="KW-0732">Signal</keyword>
<dbReference type="EC" id="2.4.1.17" evidence="5"/>
<keyword evidence="5" id="KW-0472">Membrane</keyword>
<dbReference type="InterPro" id="IPR002213">
    <property type="entry name" value="UDP_glucos_trans"/>
</dbReference>
<dbReference type="PROSITE" id="PS00375">
    <property type="entry name" value="UDPGT"/>
    <property type="match status" value="1"/>
</dbReference>
<dbReference type="PANTHER" id="PTHR48043:SF159">
    <property type="entry name" value="EG:EG0003.4 PROTEIN-RELATED"/>
    <property type="match status" value="1"/>
</dbReference>
<evidence type="ECO:0000256" key="5">
    <source>
        <dbReference type="RuleBase" id="RU362059"/>
    </source>
</evidence>
<dbReference type="GO" id="GO:0016020">
    <property type="term" value="C:membrane"/>
    <property type="evidence" value="ECO:0007669"/>
    <property type="project" value="UniProtKB-SubCell"/>
</dbReference>
<comment type="similarity">
    <text evidence="1 4">Belongs to the UDP-glycosyltransferase family.</text>
</comment>
<comment type="subcellular location">
    <subcellularLocation>
        <location evidence="5">Membrane</location>
        <topology evidence="5">Single-pass membrane protein</topology>
    </subcellularLocation>
</comment>
<organism evidence="6 7">
    <name type="scientific">Psylliodes chrysocephalus</name>
    <dbReference type="NCBI Taxonomy" id="3402493"/>
    <lineage>
        <taxon>Eukaryota</taxon>
        <taxon>Metazoa</taxon>
        <taxon>Ecdysozoa</taxon>
        <taxon>Arthropoda</taxon>
        <taxon>Hexapoda</taxon>
        <taxon>Insecta</taxon>
        <taxon>Pterygota</taxon>
        <taxon>Neoptera</taxon>
        <taxon>Endopterygota</taxon>
        <taxon>Coleoptera</taxon>
        <taxon>Polyphaga</taxon>
        <taxon>Cucujiformia</taxon>
        <taxon>Chrysomeloidea</taxon>
        <taxon>Chrysomelidae</taxon>
        <taxon>Galerucinae</taxon>
        <taxon>Alticini</taxon>
        <taxon>Psylliodes</taxon>
    </lineage>
</organism>
<evidence type="ECO:0000313" key="7">
    <source>
        <dbReference type="Proteomes" id="UP001153636"/>
    </source>
</evidence>
<dbReference type="InterPro" id="IPR050271">
    <property type="entry name" value="UDP-glycosyltransferase"/>
</dbReference>
<evidence type="ECO:0000313" key="6">
    <source>
        <dbReference type="EMBL" id="CAH1113222.1"/>
    </source>
</evidence>
<evidence type="ECO:0000256" key="4">
    <source>
        <dbReference type="RuleBase" id="RU003718"/>
    </source>
</evidence>
<dbReference type="Proteomes" id="UP001153636">
    <property type="component" value="Chromosome 7"/>
</dbReference>
<proteinExistence type="inferred from homology"/>
<keyword evidence="5" id="KW-1133">Transmembrane helix</keyword>
<dbReference type="OrthoDB" id="5835829at2759"/>
<dbReference type="CDD" id="cd03784">
    <property type="entry name" value="GT1_Gtf-like"/>
    <property type="match status" value="1"/>
</dbReference>
<dbReference type="EMBL" id="OV651819">
    <property type="protein sequence ID" value="CAH1113222.1"/>
    <property type="molecule type" value="Genomic_DNA"/>
</dbReference>
<keyword evidence="7" id="KW-1185">Reference proteome</keyword>
<dbReference type="InterPro" id="IPR035595">
    <property type="entry name" value="UDP_glycos_trans_CS"/>
</dbReference>
<feature type="chain" id="PRO_5040527567" description="UDP-glucuronosyltransferase" evidence="5">
    <location>
        <begin position="21"/>
        <end position="521"/>
    </location>
</feature>
<reference evidence="6" key="1">
    <citation type="submission" date="2022-01" db="EMBL/GenBank/DDBJ databases">
        <authorList>
            <person name="King R."/>
        </authorList>
    </citation>
    <scope>NUCLEOTIDE SEQUENCE</scope>
</reference>
<feature type="transmembrane region" description="Helical" evidence="5">
    <location>
        <begin position="473"/>
        <end position="497"/>
    </location>
</feature>
<dbReference type="GO" id="GO:0015020">
    <property type="term" value="F:glucuronosyltransferase activity"/>
    <property type="evidence" value="ECO:0007669"/>
    <property type="project" value="UniProtKB-EC"/>
</dbReference>
<evidence type="ECO:0000256" key="2">
    <source>
        <dbReference type="ARBA" id="ARBA00022676"/>
    </source>
</evidence>
<evidence type="ECO:0000256" key="3">
    <source>
        <dbReference type="ARBA" id="ARBA00022679"/>
    </source>
</evidence>
<protein>
    <recommendedName>
        <fullName evidence="5">UDP-glucuronosyltransferase</fullName>
        <ecNumber evidence="5">2.4.1.17</ecNumber>
    </recommendedName>
</protein>
<comment type="catalytic activity">
    <reaction evidence="5">
        <text>glucuronate acceptor + UDP-alpha-D-glucuronate = acceptor beta-D-glucuronoside + UDP + H(+)</text>
        <dbReference type="Rhea" id="RHEA:21032"/>
        <dbReference type="ChEBI" id="CHEBI:15378"/>
        <dbReference type="ChEBI" id="CHEBI:58052"/>
        <dbReference type="ChEBI" id="CHEBI:58223"/>
        <dbReference type="ChEBI" id="CHEBI:132367"/>
        <dbReference type="ChEBI" id="CHEBI:132368"/>
        <dbReference type="EC" id="2.4.1.17"/>
    </reaction>
</comment>
<dbReference type="Pfam" id="PF00201">
    <property type="entry name" value="UDPGT"/>
    <property type="match status" value="1"/>
</dbReference>
<evidence type="ECO:0000256" key="1">
    <source>
        <dbReference type="ARBA" id="ARBA00009995"/>
    </source>
</evidence>
<dbReference type="PANTHER" id="PTHR48043">
    <property type="entry name" value="EG:EG0003.4 PROTEIN-RELATED"/>
    <property type="match status" value="1"/>
</dbReference>
<gene>
    <name evidence="6" type="ORF">PSYICH_LOCUS13103</name>
</gene>
<accession>A0A9P0D2T4</accession>
<sequence length="521" mass="61047">MPVLRPILLILVIFLEESKSARILGIAGIPSYSHQLFYRPIWLELAKRGHHLTLLTTDPIEDVPNNIRQIDLHFSYQIRHVKHNITMKMQEYNLDYIKVWNSYGRMLEDIVENELNHPEVVTLINNETEKFDLLIMEYIPQVLSAFSVRFNCPYISIFSAEIGNFYHQALGNALHPVLYPETFLPQQINLNFQDRLISTFYHFYFFLDQIFYETFKEDRLVKRHFGDGYPPINKIIRNVSLVFVNSHPVFNVKPLGPGFVRIGGGLHMKKKQELPQVNEIKEFLDSASEGAIYFSLGTNVRRNHISEGFLKIAADVFKELPYKIIWKLDMDITEKSSNIKIFRWLPQQDVLRHKNVKLFITQCGAQSLEESILAEVPLLAIPYVSDQKMNARKISDRGLGIEIDKDTMTKEILKRSILEVIKNDSYRERVRETANLLLDEPMSSLEKAIWWTEYVIRHKGARHFWHPNIDLPLYQYLLLDVMGFVLIISVVSIYSLYKTLKFVTRLLCKWRKAKTEKQKNS</sequence>
<keyword evidence="5" id="KW-0812">Transmembrane</keyword>
<dbReference type="SUPFAM" id="SSF53756">
    <property type="entry name" value="UDP-Glycosyltransferase/glycogen phosphorylase"/>
    <property type="match status" value="1"/>
</dbReference>
<feature type="signal peptide" evidence="5">
    <location>
        <begin position="1"/>
        <end position="20"/>
    </location>
</feature>
<dbReference type="Gene3D" id="3.40.50.2000">
    <property type="entry name" value="Glycogen Phosphorylase B"/>
    <property type="match status" value="1"/>
</dbReference>
<dbReference type="FunFam" id="3.40.50.2000:FF:000050">
    <property type="entry name" value="UDP-glucuronosyltransferase"/>
    <property type="match status" value="1"/>
</dbReference>